<dbReference type="RefSeq" id="WP_010900587.1">
    <property type="nucleotide sequence ID" value="NC_002578.1"/>
</dbReference>
<name>Q9HLR5_THEAC</name>
<protein>
    <submittedName>
        <fullName evidence="2">Serotonin receptor related protein</fullName>
    </submittedName>
</protein>
<dbReference type="HOGENOM" id="CLU_798337_0_0_2"/>
<dbReference type="Proteomes" id="UP000001024">
    <property type="component" value="Chromosome"/>
</dbReference>
<organism evidence="2 3">
    <name type="scientific">Thermoplasma acidophilum (strain ATCC 25905 / DSM 1728 / JCM 9062 / NBRC 15155 / AMRC-C165)</name>
    <dbReference type="NCBI Taxonomy" id="273075"/>
    <lineage>
        <taxon>Archaea</taxon>
        <taxon>Methanobacteriati</taxon>
        <taxon>Thermoplasmatota</taxon>
        <taxon>Thermoplasmata</taxon>
        <taxon>Thermoplasmatales</taxon>
        <taxon>Thermoplasmataceae</taxon>
        <taxon>Thermoplasma</taxon>
    </lineage>
</organism>
<dbReference type="InterPro" id="IPR018977">
    <property type="entry name" value="NurA_domain"/>
</dbReference>
<proteinExistence type="predicted"/>
<sequence>MSFDSDAFTQYREYLRRNASNIRDAMIMPVDSPLRGIYREPFMNRYAELPEQNLDVKSVSISATDSSEFSRELYSGPFFILVRSYSKIQGRVYVDFKSSIASVTPEEVKRETIIMMESSEHRSLMKLLASESPDIALVDGSLMGRIGRCQNYQASIDADEDYCMGLRSLLEAAAKKTTLVFVSKSTRSRMLRDTLLGEAEQNPLVEAERNSWHFDHYIIKSLAEKPGYVKPMLVNMNIGNMKFDLMVSDLLPRMEDVPIRFEVFGAHVPFETVLQVMMYGYTGYKVYNLWLSDIDNMVKFRKSEVENVYLKEFERVTGIPFYETRGERRARIRI</sequence>
<dbReference type="InParanoid" id="Q9HLR5"/>
<gene>
    <name evidence="2" type="ordered locus">Ta0160</name>
</gene>
<evidence type="ECO:0000313" key="3">
    <source>
        <dbReference type="Proteomes" id="UP000001024"/>
    </source>
</evidence>
<dbReference type="SMART" id="SM00933">
    <property type="entry name" value="NurA"/>
    <property type="match status" value="1"/>
</dbReference>
<dbReference type="Pfam" id="PF09376">
    <property type="entry name" value="NurA"/>
    <property type="match status" value="1"/>
</dbReference>
<dbReference type="STRING" id="273075.gene:9571375"/>
<accession>Q9HLR5</accession>
<keyword evidence="2" id="KW-0675">Receptor</keyword>
<keyword evidence="3" id="KW-1185">Reference proteome</keyword>
<dbReference type="eggNOG" id="arCOG00367">
    <property type="taxonomic scope" value="Archaea"/>
</dbReference>
<reference evidence="2 3" key="1">
    <citation type="journal article" date="2000" name="Nature">
        <title>The genome sequence of the thermoacidophilic scavenger Thermoplasma acidophilum.</title>
        <authorList>
            <person name="Ruepp A."/>
            <person name="Graml W."/>
            <person name="Santos-Martinez M.L."/>
            <person name="Koretke K.K."/>
            <person name="Volker C."/>
            <person name="Mewes H.W."/>
            <person name="Frishman D."/>
            <person name="Stocker S."/>
            <person name="Lupas A.N."/>
            <person name="Baumeister W."/>
        </authorList>
    </citation>
    <scope>NUCLEOTIDE SEQUENCE [LARGE SCALE GENOMIC DNA]</scope>
    <source>
        <strain evidence="3">ATCC 25905 / DSM 1728 / JCM 9062 / NBRC 15155 / AMRC-C165</strain>
    </source>
</reference>
<evidence type="ECO:0000313" key="2">
    <source>
        <dbReference type="EMBL" id="CAC11307.1"/>
    </source>
</evidence>
<dbReference type="AlphaFoldDB" id="Q9HLR5"/>
<dbReference type="PaxDb" id="273075-Ta0160"/>
<dbReference type="OrthoDB" id="88693at2157"/>
<dbReference type="EnsemblBacteria" id="CAC11307">
    <property type="protein sequence ID" value="CAC11307"/>
    <property type="gene ID" value="CAC11307"/>
</dbReference>
<dbReference type="KEGG" id="tac:Ta0160"/>
<evidence type="ECO:0000259" key="1">
    <source>
        <dbReference type="SMART" id="SM00933"/>
    </source>
</evidence>
<dbReference type="EMBL" id="AL445063">
    <property type="protein sequence ID" value="CAC11307.1"/>
    <property type="molecule type" value="Genomic_DNA"/>
</dbReference>
<feature type="domain" description="NurA" evidence="1">
    <location>
        <begin position="59"/>
        <end position="300"/>
    </location>
</feature>